<dbReference type="Proteomes" id="UP000324091">
    <property type="component" value="Chromosome 2"/>
</dbReference>
<comment type="caution">
    <text evidence="1">The sequence shown here is derived from an EMBL/GenBank/DDBJ whole genome shotgun (WGS) entry which is preliminary data.</text>
</comment>
<accession>A0A5C6NK75</accession>
<dbReference type="EMBL" id="RHFK02000012">
    <property type="protein sequence ID" value="TWW67536.1"/>
    <property type="molecule type" value="Genomic_DNA"/>
</dbReference>
<dbReference type="AlphaFoldDB" id="A0A5C6NK75"/>
<keyword evidence="2" id="KW-1185">Reference proteome</keyword>
<gene>
    <name evidence="1" type="ORF">D4764_02G0005770</name>
</gene>
<organism evidence="1 2">
    <name type="scientific">Takifugu flavidus</name>
    <name type="common">sansaifugu</name>
    <dbReference type="NCBI Taxonomy" id="433684"/>
    <lineage>
        <taxon>Eukaryota</taxon>
        <taxon>Metazoa</taxon>
        <taxon>Chordata</taxon>
        <taxon>Craniata</taxon>
        <taxon>Vertebrata</taxon>
        <taxon>Euteleostomi</taxon>
        <taxon>Actinopterygii</taxon>
        <taxon>Neopterygii</taxon>
        <taxon>Teleostei</taxon>
        <taxon>Neoteleostei</taxon>
        <taxon>Acanthomorphata</taxon>
        <taxon>Eupercaria</taxon>
        <taxon>Tetraodontiformes</taxon>
        <taxon>Tetradontoidea</taxon>
        <taxon>Tetraodontidae</taxon>
        <taxon>Takifugu</taxon>
    </lineage>
</organism>
<evidence type="ECO:0000313" key="2">
    <source>
        <dbReference type="Proteomes" id="UP000324091"/>
    </source>
</evidence>
<proteinExistence type="predicted"/>
<reference evidence="1 2" key="1">
    <citation type="submission" date="2019-04" db="EMBL/GenBank/DDBJ databases">
        <title>Chromosome genome assembly for Takifugu flavidus.</title>
        <authorList>
            <person name="Xiao S."/>
        </authorList>
    </citation>
    <scope>NUCLEOTIDE SEQUENCE [LARGE SCALE GENOMIC DNA]</scope>
    <source>
        <strain evidence="1">HTHZ2018</strain>
        <tissue evidence="1">Muscle</tissue>
    </source>
</reference>
<sequence>MNALQAGSVCVVFHIKQVKLWTRIIRDRRGTRTLVLVHEHLSLLSEGFERYVPTSKDPPTAKEWIRDPFVTKPDINSAVVLDQSHGRNPEIATTALKTLVPLPTWYLWEAGFSAVMAPKTKLRSRLDPSSTLRVSLSPISPRWDRLRAPTDSVLL</sequence>
<protein>
    <submittedName>
        <fullName evidence="1">SCAN domain-containing protein 3</fullName>
    </submittedName>
</protein>
<name>A0A5C6NK75_9TELE</name>
<evidence type="ECO:0000313" key="1">
    <source>
        <dbReference type="EMBL" id="TWW67536.1"/>
    </source>
</evidence>